<sequence length="402" mass="42580">MIPVPWEVSLEGQGVDFTAHVVGFGLTDEEGKQVACLAENTGGQYLAANDETGLAKALETTVAEAVIPVAPEPKPEPKPAPLDYNFKPSASFIEGGPDIVDDQRIDLVWKWYTVAADGGEGEYVGTNYHSAYRGMLDPGDYFVTATMANASVSQKVTIKTGKVAEPHFVLNAAMIKLHPRPFEGADLDKGATVTLKWAGDQATNYGDVSTIVPAGDIVAEVKIGAAVVSENLTAVAGETIDKDIVVGIGLAHIATEYIEDMAIDDDVFLEISKAKKSLDGSRESVASGYGGEQSFELPPGDYVVSYKLDAADGEKPLSVTAGERTDLIVVIDAGVLAVTAPGNDFVEIFYAKKDIKGNRKSAAGNYGNLETTLPAGDYIVVRKEVEKPVSISAGERSELSFE</sequence>
<accession>A0ABY7YR15</accession>
<dbReference type="RefSeq" id="WP_282220120.1">
    <property type="nucleotide sequence ID" value="NZ_CP118246.1"/>
</dbReference>
<dbReference type="EMBL" id="CP118246">
    <property type="protein sequence ID" value="WDR03731.1"/>
    <property type="molecule type" value="Genomic_DNA"/>
</dbReference>
<gene>
    <name evidence="1" type="ORF">PSQ19_06660</name>
</gene>
<reference evidence="1 2" key="1">
    <citation type="submission" date="2023-02" db="EMBL/GenBank/DDBJ databases">
        <title>Devosia algicola sp. nov., isolated from the phycosphere of marine algae.</title>
        <authorList>
            <person name="Kim J.M."/>
            <person name="Lee J.K."/>
            <person name="Choi B.J."/>
            <person name="Bayburt H."/>
            <person name="Jeon C.O."/>
        </authorList>
    </citation>
    <scope>NUCLEOTIDE SEQUENCE [LARGE SCALE GENOMIC DNA]</scope>
    <source>
        <strain evidence="1 2">G20-9</strain>
    </source>
</reference>
<keyword evidence="2" id="KW-1185">Reference proteome</keyword>
<name>A0ABY7YR15_9HYPH</name>
<evidence type="ECO:0000313" key="1">
    <source>
        <dbReference type="EMBL" id="WDR03731.1"/>
    </source>
</evidence>
<dbReference type="Proteomes" id="UP001220530">
    <property type="component" value="Chromosome"/>
</dbReference>
<evidence type="ECO:0000313" key="2">
    <source>
        <dbReference type="Proteomes" id="UP001220530"/>
    </source>
</evidence>
<protein>
    <submittedName>
        <fullName evidence="1">Uncharacterized protein</fullName>
    </submittedName>
</protein>
<proteinExistence type="predicted"/>
<organism evidence="1 2">
    <name type="scientific">Devosia algicola</name>
    <dbReference type="NCBI Taxonomy" id="3026418"/>
    <lineage>
        <taxon>Bacteria</taxon>
        <taxon>Pseudomonadati</taxon>
        <taxon>Pseudomonadota</taxon>
        <taxon>Alphaproteobacteria</taxon>
        <taxon>Hyphomicrobiales</taxon>
        <taxon>Devosiaceae</taxon>
        <taxon>Devosia</taxon>
    </lineage>
</organism>